<evidence type="ECO:0008006" key="4">
    <source>
        <dbReference type="Google" id="ProtNLM"/>
    </source>
</evidence>
<name>A0ABY7LIV3_9GAMM</name>
<organism evidence="2 3">
    <name type="scientific">Salinivibrio proteolyticus</name>
    <dbReference type="NCBI Taxonomy" id="334715"/>
    <lineage>
        <taxon>Bacteria</taxon>
        <taxon>Pseudomonadati</taxon>
        <taxon>Pseudomonadota</taxon>
        <taxon>Gammaproteobacteria</taxon>
        <taxon>Vibrionales</taxon>
        <taxon>Vibrionaceae</taxon>
        <taxon>Salinivibrio</taxon>
    </lineage>
</organism>
<keyword evidence="1" id="KW-1133">Transmembrane helix</keyword>
<dbReference type="RefSeq" id="WP_269598846.1">
    <property type="nucleotide sequence ID" value="NZ_CP114585.1"/>
</dbReference>
<keyword evidence="1" id="KW-0812">Transmembrane</keyword>
<gene>
    <name evidence="2" type="ORF">N7E60_14320</name>
</gene>
<evidence type="ECO:0000313" key="2">
    <source>
        <dbReference type="EMBL" id="WBA16557.1"/>
    </source>
</evidence>
<proteinExistence type="predicted"/>
<keyword evidence="3" id="KW-1185">Reference proteome</keyword>
<feature type="transmembrane region" description="Helical" evidence="1">
    <location>
        <begin position="52"/>
        <end position="78"/>
    </location>
</feature>
<dbReference type="EMBL" id="CP114585">
    <property type="protein sequence ID" value="WBA16557.1"/>
    <property type="molecule type" value="Genomic_DNA"/>
</dbReference>
<evidence type="ECO:0000256" key="1">
    <source>
        <dbReference type="SAM" id="Phobius"/>
    </source>
</evidence>
<keyword evidence="1" id="KW-0472">Membrane</keyword>
<reference evidence="2" key="1">
    <citation type="submission" date="2022-09" db="EMBL/GenBank/DDBJ databases">
        <authorList>
            <person name="Li Z.-J."/>
        </authorList>
    </citation>
    <scope>NUCLEOTIDE SEQUENCE</scope>
    <source>
        <strain evidence="2">TGB10</strain>
        <plasmid evidence="2">unnamed</plasmid>
    </source>
</reference>
<sequence length="83" mass="9311">MNEEEDVASDGKRLSSSILVQNTVDHLRDTALQTTTVAGKAFQKWLSNPFNLMFLLIIVVAHIQLFIAIIQGLLMVLLSKLMR</sequence>
<accession>A0ABY7LIV3</accession>
<keyword evidence="2" id="KW-0614">Plasmid</keyword>
<dbReference type="Proteomes" id="UP001164676">
    <property type="component" value="Plasmid unnamed"/>
</dbReference>
<evidence type="ECO:0000313" key="3">
    <source>
        <dbReference type="Proteomes" id="UP001164676"/>
    </source>
</evidence>
<geneLocation type="plasmid" evidence="2 3">
    <name>unnamed</name>
</geneLocation>
<protein>
    <recommendedName>
        <fullName evidence="4">Cation-transporting P-type ATPase N-terminal domain-containing protein</fullName>
    </recommendedName>
</protein>